<dbReference type="InterPro" id="IPR032506">
    <property type="entry name" value="SGSH_C"/>
</dbReference>
<gene>
    <name evidence="5" type="primary">betC_33</name>
    <name evidence="5" type="ORF">CA13_62230</name>
</gene>
<keyword evidence="6" id="KW-1185">Reference proteome</keyword>
<dbReference type="GO" id="GO:0047753">
    <property type="term" value="F:choline-sulfatase activity"/>
    <property type="evidence" value="ECO:0007669"/>
    <property type="project" value="UniProtKB-EC"/>
</dbReference>
<reference evidence="5 6" key="1">
    <citation type="submission" date="2019-02" db="EMBL/GenBank/DDBJ databases">
        <title>Deep-cultivation of Planctomycetes and their phenomic and genomic characterization uncovers novel biology.</title>
        <authorList>
            <person name="Wiegand S."/>
            <person name="Jogler M."/>
            <person name="Boedeker C."/>
            <person name="Pinto D."/>
            <person name="Vollmers J."/>
            <person name="Rivas-Marin E."/>
            <person name="Kohn T."/>
            <person name="Peeters S.H."/>
            <person name="Heuer A."/>
            <person name="Rast P."/>
            <person name="Oberbeckmann S."/>
            <person name="Bunk B."/>
            <person name="Jeske O."/>
            <person name="Meyerdierks A."/>
            <person name="Storesund J.E."/>
            <person name="Kallscheuer N."/>
            <person name="Luecker S."/>
            <person name="Lage O.M."/>
            <person name="Pohl T."/>
            <person name="Merkel B.J."/>
            <person name="Hornburger P."/>
            <person name="Mueller R.-W."/>
            <person name="Bruemmer F."/>
            <person name="Labrenz M."/>
            <person name="Spormann A.M."/>
            <person name="Op Den Camp H."/>
            <person name="Overmann J."/>
            <person name="Amann R."/>
            <person name="Jetten M.S.M."/>
            <person name="Mascher T."/>
            <person name="Medema M.H."/>
            <person name="Devos D.P."/>
            <person name="Kaster A.-K."/>
            <person name="Ovreas L."/>
            <person name="Rohde M."/>
            <person name="Galperin M.Y."/>
            <person name="Jogler C."/>
        </authorList>
    </citation>
    <scope>NUCLEOTIDE SEQUENCE [LARGE SCALE GENOMIC DNA]</scope>
    <source>
        <strain evidence="5 6">CA13</strain>
    </source>
</reference>
<dbReference type="PROSITE" id="PS00149">
    <property type="entry name" value="SULFATASE_2"/>
    <property type="match status" value="1"/>
</dbReference>
<protein>
    <submittedName>
        <fullName evidence="5">Choline-sulfatase</fullName>
        <ecNumber evidence="5">3.1.6.6</ecNumber>
    </submittedName>
</protein>
<feature type="domain" description="N-sulphoglucosamine sulphohydrolase C-terminal" evidence="4">
    <location>
        <begin position="365"/>
        <end position="517"/>
    </location>
</feature>
<dbReference type="RefSeq" id="WP_419194966.1">
    <property type="nucleotide sequence ID" value="NZ_SJPJ01000001.1"/>
</dbReference>
<evidence type="ECO:0000256" key="2">
    <source>
        <dbReference type="ARBA" id="ARBA00022801"/>
    </source>
</evidence>
<dbReference type="EC" id="3.1.6.6" evidence="5"/>
<dbReference type="Pfam" id="PF16347">
    <property type="entry name" value="SGSH_C"/>
    <property type="match status" value="1"/>
</dbReference>
<evidence type="ECO:0000313" key="6">
    <source>
        <dbReference type="Proteomes" id="UP000315010"/>
    </source>
</evidence>
<dbReference type="PROSITE" id="PS00523">
    <property type="entry name" value="SULFATASE_1"/>
    <property type="match status" value="1"/>
</dbReference>
<dbReference type="CDD" id="cd16031">
    <property type="entry name" value="G6S_like"/>
    <property type="match status" value="1"/>
</dbReference>
<sequence>MMNRALLGLLLVCAFTSIGGEKKSSANETQANERPNIVFIFSDDHALRAIGAYGSGLNETPNIDRIAKEGALFTRSYCTNSICCPSRASILTGKHSHKNGVTRNGSPWTSDQFVFTRALSRSGYQTAVIGKWHLRGWPTNEFDHWKLLAGAGGQGHYYNPEFQCMDGSTEQIEGYSTDVITDQSIAWMKKQHTAGQPFMMMCQFKAPHIHRIPPPRHMDICDGRDVPEPDTLFDDYQGRTHYAETCWMRLFGMQEHILNITPPAGQYDMNQREFQFLGRMTQAQRDAFHRSYDPENDEYRRLRAAGKLEGRPLDRYKYQRFLKDYLGCVAAIDDNVGRILNWLDEQGLSENTIVVYSSDQGFFTGEHGWNDKRWMYEETVSMPLMMRWPGKIKPNMNVRAMVQNIDYAPTFLDIAGVPIPKEVQGRSMVPLFEGETPKDWRDSIYYHYYMDGAYNLPRFEGVRTERYKLINYYFPEQDWELFDLEKDPHELRSVHANPDYAKIRDAMKRNLERLRKQYDVAEPEAAPADGLSEEKTGINARDTSYQRESRLPDLAQPIIDTEPDPLSDGIEVGRLEDAGCDAHTMQRLAQQIAEGDFGDIDSLLVASSGRLVLESYFRRGRADFPHYQMSITKSLTALALGRAIEGGFIDDLDAPVVDYLKNVDHSKLATGTAQITVADCLNMHSGIRVSDERAQAARRRPGGLKGQMQAEMILASTAPITAASKTYKYQGADPSLVMQVVEAVVPGTAEDFIRREIFDRLGISDYTWQLDVSGLPKAAAGSSLRSRDMLKLGMVIADGGRWNGEQLWNEQFINKAVSPLYTNKVGHTYGHFWWGSDAKIGTEIHRCISARGAGGQFIFILPSLDLIVVVTSHNKNQAMRKPFEILEDHILPAFHSTS</sequence>
<organism evidence="5 6">
    <name type="scientific">Novipirellula herctigrandis</name>
    <dbReference type="NCBI Taxonomy" id="2527986"/>
    <lineage>
        <taxon>Bacteria</taxon>
        <taxon>Pseudomonadati</taxon>
        <taxon>Planctomycetota</taxon>
        <taxon>Planctomycetia</taxon>
        <taxon>Pirellulales</taxon>
        <taxon>Pirellulaceae</taxon>
        <taxon>Novipirellula</taxon>
    </lineage>
</organism>
<dbReference type="InterPro" id="IPR024607">
    <property type="entry name" value="Sulfatase_CS"/>
</dbReference>
<proteinExistence type="inferred from homology"/>
<dbReference type="EMBL" id="SJPJ01000001">
    <property type="protein sequence ID" value="TWT84743.1"/>
    <property type="molecule type" value="Genomic_DNA"/>
</dbReference>
<accession>A0A5C5ZDX9</accession>
<dbReference type="InterPro" id="IPR017850">
    <property type="entry name" value="Alkaline_phosphatase_core_sf"/>
</dbReference>
<comment type="similarity">
    <text evidence="1">Belongs to the sulfatase family.</text>
</comment>
<dbReference type="InterPro" id="IPR001466">
    <property type="entry name" value="Beta-lactam-related"/>
</dbReference>
<dbReference type="SUPFAM" id="SSF56601">
    <property type="entry name" value="beta-lactamase/transpeptidase-like"/>
    <property type="match status" value="1"/>
</dbReference>
<dbReference type="PANTHER" id="PTHR43108">
    <property type="entry name" value="N-ACETYLGLUCOSAMINE-6-SULFATASE FAMILY MEMBER"/>
    <property type="match status" value="1"/>
</dbReference>
<dbReference type="InterPro" id="IPR012338">
    <property type="entry name" value="Beta-lactam/transpept-like"/>
</dbReference>
<evidence type="ECO:0000259" key="3">
    <source>
        <dbReference type="Pfam" id="PF00144"/>
    </source>
</evidence>
<dbReference type="Gene3D" id="3.40.720.10">
    <property type="entry name" value="Alkaline Phosphatase, subunit A"/>
    <property type="match status" value="2"/>
</dbReference>
<evidence type="ECO:0000259" key="4">
    <source>
        <dbReference type="Pfam" id="PF16347"/>
    </source>
</evidence>
<dbReference type="Pfam" id="PF00144">
    <property type="entry name" value="Beta-lactamase"/>
    <property type="match status" value="1"/>
</dbReference>
<dbReference type="Proteomes" id="UP000315010">
    <property type="component" value="Unassembled WGS sequence"/>
</dbReference>
<dbReference type="SUPFAM" id="SSF53649">
    <property type="entry name" value="Alkaline phosphatase-like"/>
    <property type="match status" value="1"/>
</dbReference>
<feature type="domain" description="Beta-lactamase-related" evidence="3">
    <location>
        <begin position="602"/>
        <end position="876"/>
    </location>
</feature>
<comment type="caution">
    <text evidence="5">The sequence shown here is derived from an EMBL/GenBank/DDBJ whole genome shotgun (WGS) entry which is preliminary data.</text>
</comment>
<name>A0A5C5ZDX9_9BACT</name>
<evidence type="ECO:0000313" key="5">
    <source>
        <dbReference type="EMBL" id="TWT84743.1"/>
    </source>
</evidence>
<dbReference type="AlphaFoldDB" id="A0A5C5ZDX9"/>
<evidence type="ECO:0000256" key="1">
    <source>
        <dbReference type="ARBA" id="ARBA00008779"/>
    </source>
</evidence>
<dbReference type="Gene3D" id="3.40.710.10">
    <property type="entry name" value="DD-peptidase/beta-lactamase superfamily"/>
    <property type="match status" value="1"/>
</dbReference>
<keyword evidence="2 5" id="KW-0378">Hydrolase</keyword>
<dbReference type="PANTHER" id="PTHR43108:SF6">
    <property type="entry name" value="N-SULPHOGLUCOSAMINE SULPHOHYDROLASE"/>
    <property type="match status" value="1"/>
</dbReference>